<protein>
    <recommendedName>
        <fullName evidence="1">Mg chelatase-related protein C-terminal domain-containing protein</fullName>
    </recommendedName>
</protein>
<dbReference type="AlphaFoldDB" id="A0A8J3CPX9"/>
<dbReference type="PANTHER" id="PTHR32039">
    <property type="entry name" value="MAGNESIUM-CHELATASE SUBUNIT CHLI"/>
    <property type="match status" value="1"/>
</dbReference>
<dbReference type="Pfam" id="PF13335">
    <property type="entry name" value="Mg_chelatase_C"/>
    <property type="match status" value="1"/>
</dbReference>
<dbReference type="InterPro" id="IPR025158">
    <property type="entry name" value="Mg_chelat-rel_C"/>
</dbReference>
<accession>A0A8J3CPX9</accession>
<dbReference type="InterPro" id="IPR027417">
    <property type="entry name" value="P-loop_NTPase"/>
</dbReference>
<dbReference type="SUPFAM" id="SSF52540">
    <property type="entry name" value="P-loop containing nucleoside triphosphate hydrolases"/>
    <property type="match status" value="1"/>
</dbReference>
<organism evidence="2 3">
    <name type="scientific">Algimonas arctica</name>
    <dbReference type="NCBI Taxonomy" id="1479486"/>
    <lineage>
        <taxon>Bacteria</taxon>
        <taxon>Pseudomonadati</taxon>
        <taxon>Pseudomonadota</taxon>
        <taxon>Alphaproteobacteria</taxon>
        <taxon>Maricaulales</taxon>
        <taxon>Robiginitomaculaceae</taxon>
        <taxon>Algimonas</taxon>
    </lineage>
</organism>
<comment type="caution">
    <text evidence="2">The sequence shown here is derived from an EMBL/GenBank/DDBJ whole genome shotgun (WGS) entry which is preliminary data.</text>
</comment>
<evidence type="ECO:0000259" key="1">
    <source>
        <dbReference type="Pfam" id="PF13335"/>
    </source>
</evidence>
<reference evidence="2" key="2">
    <citation type="submission" date="2020-09" db="EMBL/GenBank/DDBJ databases">
        <authorList>
            <person name="Sun Q."/>
            <person name="Kim S."/>
        </authorList>
    </citation>
    <scope>NUCLEOTIDE SEQUENCE</scope>
    <source>
        <strain evidence="2">KCTC 32513</strain>
    </source>
</reference>
<dbReference type="InterPro" id="IPR045006">
    <property type="entry name" value="CHLI-like"/>
</dbReference>
<reference evidence="2" key="1">
    <citation type="journal article" date="2014" name="Int. J. Syst. Evol. Microbiol.">
        <title>Complete genome sequence of Corynebacterium casei LMG S-19264T (=DSM 44701T), isolated from a smear-ripened cheese.</title>
        <authorList>
            <consortium name="US DOE Joint Genome Institute (JGI-PGF)"/>
            <person name="Walter F."/>
            <person name="Albersmeier A."/>
            <person name="Kalinowski J."/>
            <person name="Ruckert C."/>
        </authorList>
    </citation>
    <scope>NUCLEOTIDE SEQUENCE</scope>
    <source>
        <strain evidence="2">KCTC 32513</strain>
    </source>
</reference>
<evidence type="ECO:0000313" key="2">
    <source>
        <dbReference type="EMBL" id="GHA88018.1"/>
    </source>
</evidence>
<dbReference type="Proteomes" id="UP000634004">
    <property type="component" value="Unassembled WGS sequence"/>
</dbReference>
<sequence length="145" mass="15691">MDRIDIQIDVPAVTPADLALPPSTEGTTEVAARVARARDIQMDRNAGMTNAELPQDRLDHVAEPDADGRRLLIQAAETLGLTARGYHRTLRVARTLADLTGSDRVHRLHIAEALSHRRVCHGAKGAGATGIGVSGQRTARNPFYR</sequence>
<gene>
    <name evidence="2" type="ORF">GCM10009069_08710</name>
</gene>
<dbReference type="Gene3D" id="3.40.50.300">
    <property type="entry name" value="P-loop containing nucleotide triphosphate hydrolases"/>
    <property type="match status" value="1"/>
</dbReference>
<dbReference type="PANTHER" id="PTHR32039:SF7">
    <property type="entry name" value="COMPETENCE PROTEIN COMM"/>
    <property type="match status" value="1"/>
</dbReference>
<keyword evidence="3" id="KW-1185">Reference proteome</keyword>
<name>A0A8J3CPX9_9PROT</name>
<evidence type="ECO:0000313" key="3">
    <source>
        <dbReference type="Proteomes" id="UP000634004"/>
    </source>
</evidence>
<dbReference type="EMBL" id="BMZH01000003">
    <property type="protein sequence ID" value="GHA88018.1"/>
    <property type="molecule type" value="Genomic_DNA"/>
</dbReference>
<proteinExistence type="predicted"/>
<feature type="domain" description="Mg chelatase-related protein C-terminal" evidence="1">
    <location>
        <begin position="25"/>
        <end position="117"/>
    </location>
</feature>